<protein>
    <submittedName>
        <fullName evidence="2">Uncharacterized protein</fullName>
    </submittedName>
</protein>
<feature type="compositionally biased region" description="Polar residues" evidence="1">
    <location>
        <begin position="22"/>
        <end position="32"/>
    </location>
</feature>
<name>A0A1Y2CFI1_9FUNG</name>
<comment type="caution">
    <text evidence="2">The sequence shown here is derived from an EMBL/GenBank/DDBJ whole genome shotgun (WGS) entry which is preliminary data.</text>
</comment>
<feature type="compositionally biased region" description="Basic and acidic residues" evidence="1">
    <location>
        <begin position="76"/>
        <end position="87"/>
    </location>
</feature>
<reference evidence="2 3" key="1">
    <citation type="submission" date="2016-07" db="EMBL/GenBank/DDBJ databases">
        <title>Pervasive Adenine N6-methylation of Active Genes in Fungi.</title>
        <authorList>
            <consortium name="DOE Joint Genome Institute"/>
            <person name="Mondo S.J."/>
            <person name="Dannebaum R.O."/>
            <person name="Kuo R.C."/>
            <person name="Labutti K."/>
            <person name="Haridas S."/>
            <person name="Kuo A."/>
            <person name="Salamov A."/>
            <person name="Ahrendt S.R."/>
            <person name="Lipzen A."/>
            <person name="Sullivan W."/>
            <person name="Andreopoulos W.B."/>
            <person name="Clum A."/>
            <person name="Lindquist E."/>
            <person name="Daum C."/>
            <person name="Ramamoorthy G.K."/>
            <person name="Gryganskyi A."/>
            <person name="Culley D."/>
            <person name="Magnuson J.K."/>
            <person name="James T.Y."/>
            <person name="O'Malley M.A."/>
            <person name="Stajich J.E."/>
            <person name="Spatafora J.W."/>
            <person name="Visel A."/>
            <person name="Grigoriev I.V."/>
        </authorList>
    </citation>
    <scope>NUCLEOTIDE SEQUENCE [LARGE SCALE GENOMIC DNA]</scope>
    <source>
        <strain evidence="2 3">JEL800</strain>
    </source>
</reference>
<dbReference type="EMBL" id="MCGO01000020">
    <property type="protein sequence ID" value="ORY45055.1"/>
    <property type="molecule type" value="Genomic_DNA"/>
</dbReference>
<proteinExistence type="predicted"/>
<dbReference type="Proteomes" id="UP000193642">
    <property type="component" value="Unassembled WGS sequence"/>
</dbReference>
<feature type="compositionally biased region" description="Polar residues" evidence="1">
    <location>
        <begin position="94"/>
        <end position="104"/>
    </location>
</feature>
<evidence type="ECO:0000313" key="3">
    <source>
        <dbReference type="Proteomes" id="UP000193642"/>
    </source>
</evidence>
<organism evidence="2 3">
    <name type="scientific">Rhizoclosmatium globosum</name>
    <dbReference type="NCBI Taxonomy" id="329046"/>
    <lineage>
        <taxon>Eukaryota</taxon>
        <taxon>Fungi</taxon>
        <taxon>Fungi incertae sedis</taxon>
        <taxon>Chytridiomycota</taxon>
        <taxon>Chytridiomycota incertae sedis</taxon>
        <taxon>Chytridiomycetes</taxon>
        <taxon>Chytridiales</taxon>
        <taxon>Chytriomycetaceae</taxon>
        <taxon>Rhizoclosmatium</taxon>
    </lineage>
</organism>
<gene>
    <name evidence="2" type="ORF">BCR33DRAFT_192766</name>
</gene>
<sequence>MVSRVQDSKVINSELFWSQLRKSSNSQASTIKNAVKDSITRTSTAITSTTETRRKTIERLQRQSSFLDDQVASYESKPRTTERITDKIHRKQSTHSQSRSLGPQ</sequence>
<feature type="region of interest" description="Disordered" evidence="1">
    <location>
        <begin position="67"/>
        <end position="104"/>
    </location>
</feature>
<feature type="compositionally biased region" description="Low complexity" evidence="1">
    <location>
        <begin position="40"/>
        <end position="50"/>
    </location>
</feature>
<keyword evidence="3" id="KW-1185">Reference proteome</keyword>
<accession>A0A1Y2CFI1</accession>
<evidence type="ECO:0000313" key="2">
    <source>
        <dbReference type="EMBL" id="ORY45055.1"/>
    </source>
</evidence>
<feature type="region of interest" description="Disordered" evidence="1">
    <location>
        <begin position="22"/>
        <end position="54"/>
    </location>
</feature>
<evidence type="ECO:0000256" key="1">
    <source>
        <dbReference type="SAM" id="MobiDB-lite"/>
    </source>
</evidence>
<dbReference type="AlphaFoldDB" id="A0A1Y2CFI1"/>